<sequence length="280" mass="32708">MKDYQSLLFPYAYNILGSAEDAKDAIQDVILKYTIKGVQPENEKNYLIRGVINQSINLKRQKQRTQPEETWLPEPVATEKSDVGLELRELVSYSLLYLLERLNPKERAVFILKEAFAYTHEEIADVLSITIEHSRKLLSRANQKVHQKEKRVPRPNTLKEQFQSIEQFTSAIRQKDLDTLHQLLSKEITFYADGGDKIKVVKKYCTGIQEVADLLLLVYHKYQKNYTVKPFIMNHQPALLYYYRDQLTTCQVFELEEGTSRVKRISVVLDPEKLKNLKNL</sequence>
<dbReference type="NCBIfam" id="TIGR02937">
    <property type="entry name" value="sigma70-ECF"/>
    <property type="match status" value="1"/>
</dbReference>
<dbReference type="InterPro" id="IPR007627">
    <property type="entry name" value="RNA_pol_sigma70_r2"/>
</dbReference>
<comment type="caution">
    <text evidence="4">The sequence shown here is derived from an EMBL/GenBank/DDBJ whole genome shotgun (WGS) entry which is preliminary data.</text>
</comment>
<dbReference type="InterPro" id="IPR052704">
    <property type="entry name" value="ECF_Sigma-70_Domain"/>
</dbReference>
<dbReference type="PANTHER" id="PTHR30173">
    <property type="entry name" value="SIGMA 19 FACTOR"/>
    <property type="match status" value="1"/>
</dbReference>
<dbReference type="InterPro" id="IPR013249">
    <property type="entry name" value="RNA_pol_sigma70_r4_t2"/>
</dbReference>
<proteinExistence type="predicted"/>
<dbReference type="SUPFAM" id="SSF88659">
    <property type="entry name" value="Sigma3 and sigma4 domains of RNA polymerase sigma factors"/>
    <property type="match status" value="1"/>
</dbReference>
<protein>
    <submittedName>
        <fullName evidence="4">Sigma-70 family RNA polymerase sigma factor</fullName>
    </submittedName>
</protein>
<dbReference type="Gene3D" id="1.10.10.10">
    <property type="entry name" value="Winged helix-like DNA-binding domain superfamily/Winged helix DNA-binding domain"/>
    <property type="match status" value="1"/>
</dbReference>
<feature type="domain" description="RNA polymerase sigma-70 region 2" evidence="2">
    <location>
        <begin position="2"/>
        <end position="65"/>
    </location>
</feature>
<evidence type="ECO:0000259" key="3">
    <source>
        <dbReference type="Pfam" id="PF08281"/>
    </source>
</evidence>
<dbReference type="EMBL" id="JBDKWZ010000003">
    <property type="protein sequence ID" value="MEN7547593.1"/>
    <property type="molecule type" value="Genomic_DNA"/>
</dbReference>
<dbReference type="InterPro" id="IPR032710">
    <property type="entry name" value="NTF2-like_dom_sf"/>
</dbReference>
<evidence type="ECO:0000313" key="5">
    <source>
        <dbReference type="Proteomes" id="UP001403385"/>
    </source>
</evidence>
<dbReference type="GO" id="GO:0006352">
    <property type="term" value="P:DNA-templated transcription initiation"/>
    <property type="evidence" value="ECO:0007669"/>
    <property type="project" value="InterPro"/>
</dbReference>
<evidence type="ECO:0000313" key="4">
    <source>
        <dbReference type="EMBL" id="MEN7547593.1"/>
    </source>
</evidence>
<gene>
    <name evidence="4" type="ORF">AAG747_06730</name>
</gene>
<accession>A0AAW9S8E2</accession>
<dbReference type="SUPFAM" id="SSF88946">
    <property type="entry name" value="Sigma2 domain of RNA polymerase sigma factors"/>
    <property type="match status" value="1"/>
</dbReference>
<dbReference type="Pfam" id="PF04542">
    <property type="entry name" value="Sigma70_r2"/>
    <property type="match status" value="1"/>
</dbReference>
<evidence type="ECO:0000259" key="2">
    <source>
        <dbReference type="Pfam" id="PF04542"/>
    </source>
</evidence>
<keyword evidence="5" id="KW-1185">Reference proteome</keyword>
<dbReference type="InterPro" id="IPR014284">
    <property type="entry name" value="RNA_pol_sigma-70_dom"/>
</dbReference>
<dbReference type="InterPro" id="IPR013325">
    <property type="entry name" value="RNA_pol_sigma_r2"/>
</dbReference>
<dbReference type="Gene3D" id="1.10.1740.10">
    <property type="match status" value="1"/>
</dbReference>
<dbReference type="GO" id="GO:0016987">
    <property type="term" value="F:sigma factor activity"/>
    <property type="evidence" value="ECO:0007669"/>
    <property type="project" value="InterPro"/>
</dbReference>
<dbReference type="AlphaFoldDB" id="A0AAW9S8E2"/>
<dbReference type="SUPFAM" id="SSF54427">
    <property type="entry name" value="NTF2-like"/>
    <property type="match status" value="1"/>
</dbReference>
<dbReference type="Proteomes" id="UP001403385">
    <property type="component" value="Unassembled WGS sequence"/>
</dbReference>
<feature type="domain" description="RNA polymerase sigma factor 70 region 4 type 2" evidence="3">
    <location>
        <begin position="95"/>
        <end position="141"/>
    </location>
</feature>
<dbReference type="RefSeq" id="WP_346820380.1">
    <property type="nucleotide sequence ID" value="NZ_JBDKWZ010000003.1"/>
</dbReference>
<dbReference type="InterPro" id="IPR036388">
    <property type="entry name" value="WH-like_DNA-bd_sf"/>
</dbReference>
<dbReference type="PANTHER" id="PTHR30173:SF36">
    <property type="entry name" value="ECF RNA POLYMERASE SIGMA FACTOR SIGJ"/>
    <property type="match status" value="1"/>
</dbReference>
<organism evidence="4 5">
    <name type="scientific">Rapidithrix thailandica</name>
    <dbReference type="NCBI Taxonomy" id="413964"/>
    <lineage>
        <taxon>Bacteria</taxon>
        <taxon>Pseudomonadati</taxon>
        <taxon>Bacteroidota</taxon>
        <taxon>Cytophagia</taxon>
        <taxon>Cytophagales</taxon>
        <taxon>Flammeovirgaceae</taxon>
        <taxon>Rapidithrix</taxon>
    </lineage>
</organism>
<reference evidence="4 5" key="1">
    <citation type="submission" date="2024-04" db="EMBL/GenBank/DDBJ databases">
        <title>Novel genus in family Flammeovirgaceae.</title>
        <authorList>
            <person name="Nguyen T.H."/>
            <person name="Vuong T.Q."/>
            <person name="Le H."/>
            <person name="Kim S.-G."/>
        </authorList>
    </citation>
    <scope>NUCLEOTIDE SEQUENCE [LARGE SCALE GENOMIC DNA]</scope>
    <source>
        <strain evidence="4 5">JCM 23209</strain>
    </source>
</reference>
<dbReference type="GO" id="GO:0003677">
    <property type="term" value="F:DNA binding"/>
    <property type="evidence" value="ECO:0007669"/>
    <property type="project" value="InterPro"/>
</dbReference>
<comment type="subunit">
    <text evidence="1">Interacts transiently with the RNA polymerase catalytic core formed by RpoA, RpoB, RpoC and RpoZ (2 alpha, 1 beta, 1 beta' and 1 omega subunit) to form the RNA polymerase holoenzyme that can initiate transcription.</text>
</comment>
<evidence type="ECO:0000256" key="1">
    <source>
        <dbReference type="ARBA" id="ARBA00011344"/>
    </source>
</evidence>
<name>A0AAW9S8E2_9BACT</name>
<dbReference type="InterPro" id="IPR013324">
    <property type="entry name" value="RNA_pol_sigma_r3/r4-like"/>
</dbReference>
<dbReference type="Pfam" id="PF08281">
    <property type="entry name" value="Sigma70_r4_2"/>
    <property type="match status" value="1"/>
</dbReference>